<dbReference type="InterPro" id="IPR051786">
    <property type="entry name" value="ASN_synthetase/amidase"/>
</dbReference>
<dbReference type="SUPFAM" id="SSF56235">
    <property type="entry name" value="N-terminal nucleophile aminohydrolases (Ntn hydrolases)"/>
    <property type="match status" value="1"/>
</dbReference>
<evidence type="ECO:0000256" key="3">
    <source>
        <dbReference type="ARBA" id="ARBA00012737"/>
    </source>
</evidence>
<feature type="domain" description="Asparagine synthetase" evidence="6">
    <location>
        <begin position="198"/>
        <end position="552"/>
    </location>
</feature>
<comment type="pathway">
    <text evidence="1">Amino-acid biosynthesis; L-asparagine biosynthesis; L-asparagine from L-aspartate (L-Gln route): step 1/1.</text>
</comment>
<proteinExistence type="inferred from homology"/>
<name>A0A7W9GTV6_9ACTN</name>
<dbReference type="InterPro" id="IPR014729">
    <property type="entry name" value="Rossmann-like_a/b/a_fold"/>
</dbReference>
<reference evidence="7 8" key="1">
    <citation type="submission" date="2020-08" db="EMBL/GenBank/DDBJ databases">
        <title>Sequencing the genomes of 1000 actinobacteria strains.</title>
        <authorList>
            <person name="Klenk H.-P."/>
        </authorList>
    </citation>
    <scope>NUCLEOTIDE SEQUENCE [LARGE SCALE GENOMIC DNA]</scope>
    <source>
        <strain evidence="7 8">DSM 102122</strain>
    </source>
</reference>
<evidence type="ECO:0000256" key="5">
    <source>
        <dbReference type="ARBA" id="ARBA00048741"/>
    </source>
</evidence>
<dbReference type="Proteomes" id="UP000542813">
    <property type="component" value="Unassembled WGS sequence"/>
</dbReference>
<dbReference type="PIRSF" id="PIRSF001589">
    <property type="entry name" value="Asn_synthetase_glu-h"/>
    <property type="match status" value="1"/>
</dbReference>
<dbReference type="GO" id="GO:0004066">
    <property type="term" value="F:asparagine synthase (glutamine-hydrolyzing) activity"/>
    <property type="evidence" value="ECO:0007669"/>
    <property type="project" value="UniProtKB-EC"/>
</dbReference>
<evidence type="ECO:0000256" key="4">
    <source>
        <dbReference type="ARBA" id="ARBA00022888"/>
    </source>
</evidence>
<dbReference type="AlphaFoldDB" id="A0A7W9GTV6"/>
<comment type="similarity">
    <text evidence="2">Belongs to the asparagine synthetase family.</text>
</comment>
<evidence type="ECO:0000259" key="6">
    <source>
        <dbReference type="Pfam" id="PF00733"/>
    </source>
</evidence>
<dbReference type="CDD" id="cd01991">
    <property type="entry name" value="Asn_synthase_B_C"/>
    <property type="match status" value="1"/>
</dbReference>
<dbReference type="EMBL" id="JACHMM010000001">
    <property type="protein sequence ID" value="MBB5789877.1"/>
    <property type="molecule type" value="Genomic_DNA"/>
</dbReference>
<dbReference type="InterPro" id="IPR006426">
    <property type="entry name" value="Asn_synth_AEB"/>
</dbReference>
<sequence>MMNARLFGGGTGLLGTARIPAGARLLTTYPATWVVGSWPAGHVRTDERRAGTLVVLGPCSATARDLELLPDELPDWASTTWSGAYTLVFARRDGSVTVLTDPACAAPIYITRADNHGIVWASSSRALAGLTGATVDDLWLAANLMAPHRTLPGASAWTGVELVPPGHRLSMNAGRSPTVHEAWRRPQAQPGRSVDQIGKTLEAAVSCRIAGNKSSTDLSGGLDSTTLAVLAARRQPVTAVTVHPVGMNRGGDLDYARRTAAEVANLHHLELPLSDAHLPYSNISGIPATDEPAPSTTTWSRLSAELDVLRAADVVCHLTGDGGDTLFAAPPVYLTDLLRAGRLLRVAHHAQGWARLRHTSPWAGLRDAVSGNAAALAGLSQATGLTREAQDRVSALLGAAPKHGLGRADEFLIDDVRHTARTARTEAQLADTFGIALENPYLDARLLEAVLTIPVRHRASPHRYKPMLSDAATGLVPDRVRLRGAKGTFAADHHRGLRQNLRQFLDLADGELAGRGLIRPSWVRRQLNQAAFGLEVAWSRIAPVIAAEIWLRSVQRDEPTAWVYSAASEGVA</sequence>
<dbReference type="Gene3D" id="3.60.20.10">
    <property type="entry name" value="Glutamine Phosphoribosylpyrophosphate, subunit 1, domain 1"/>
    <property type="match status" value="1"/>
</dbReference>
<keyword evidence="4" id="KW-0028">Amino-acid biosynthesis</keyword>
<evidence type="ECO:0000256" key="1">
    <source>
        <dbReference type="ARBA" id="ARBA00005187"/>
    </source>
</evidence>
<keyword evidence="4" id="KW-0061">Asparagine biosynthesis</keyword>
<dbReference type="Gene3D" id="3.40.50.620">
    <property type="entry name" value="HUPs"/>
    <property type="match status" value="1"/>
</dbReference>
<dbReference type="InterPro" id="IPR001962">
    <property type="entry name" value="Asn_synthase"/>
</dbReference>
<gene>
    <name evidence="7" type="ORF">HD601_004452</name>
</gene>
<accession>A0A7W9GTV6</accession>
<protein>
    <recommendedName>
        <fullName evidence="3">asparagine synthase (glutamine-hydrolyzing)</fullName>
        <ecNumber evidence="3">6.3.5.4</ecNumber>
    </recommendedName>
</protein>
<dbReference type="NCBIfam" id="NF033561">
    <property type="entry name" value="macrolact_Ik_Al"/>
    <property type="match status" value="1"/>
</dbReference>
<dbReference type="Pfam" id="PF00733">
    <property type="entry name" value="Asn_synthase"/>
    <property type="match status" value="1"/>
</dbReference>
<organism evidence="7 8">
    <name type="scientific">Jiangella mangrovi</name>
    <dbReference type="NCBI Taxonomy" id="1524084"/>
    <lineage>
        <taxon>Bacteria</taxon>
        <taxon>Bacillati</taxon>
        <taxon>Actinomycetota</taxon>
        <taxon>Actinomycetes</taxon>
        <taxon>Jiangellales</taxon>
        <taxon>Jiangellaceae</taxon>
        <taxon>Jiangella</taxon>
    </lineage>
</organism>
<keyword evidence="8" id="KW-1185">Reference proteome</keyword>
<dbReference type="PANTHER" id="PTHR43284:SF1">
    <property type="entry name" value="ASPARAGINE SYNTHETASE"/>
    <property type="match status" value="1"/>
</dbReference>
<keyword evidence="7" id="KW-0436">Ligase</keyword>
<comment type="caution">
    <text evidence="7">The sequence shown here is derived from an EMBL/GenBank/DDBJ whole genome shotgun (WGS) entry which is preliminary data.</text>
</comment>
<evidence type="ECO:0000313" key="7">
    <source>
        <dbReference type="EMBL" id="MBB5789877.1"/>
    </source>
</evidence>
<evidence type="ECO:0000313" key="8">
    <source>
        <dbReference type="Proteomes" id="UP000542813"/>
    </source>
</evidence>
<evidence type="ECO:0000256" key="2">
    <source>
        <dbReference type="ARBA" id="ARBA00005752"/>
    </source>
</evidence>
<dbReference type="EC" id="6.3.5.4" evidence="3"/>
<dbReference type="SUPFAM" id="SSF52402">
    <property type="entry name" value="Adenine nucleotide alpha hydrolases-like"/>
    <property type="match status" value="1"/>
</dbReference>
<dbReference type="InterPro" id="IPR029055">
    <property type="entry name" value="Ntn_hydrolases_N"/>
</dbReference>
<dbReference type="RefSeq" id="WP_184825542.1">
    <property type="nucleotide sequence ID" value="NZ_JACHMM010000001.1"/>
</dbReference>
<comment type="catalytic activity">
    <reaction evidence="5">
        <text>L-aspartate + L-glutamine + ATP + H2O = L-asparagine + L-glutamate + AMP + diphosphate + H(+)</text>
        <dbReference type="Rhea" id="RHEA:12228"/>
        <dbReference type="ChEBI" id="CHEBI:15377"/>
        <dbReference type="ChEBI" id="CHEBI:15378"/>
        <dbReference type="ChEBI" id="CHEBI:29985"/>
        <dbReference type="ChEBI" id="CHEBI:29991"/>
        <dbReference type="ChEBI" id="CHEBI:30616"/>
        <dbReference type="ChEBI" id="CHEBI:33019"/>
        <dbReference type="ChEBI" id="CHEBI:58048"/>
        <dbReference type="ChEBI" id="CHEBI:58359"/>
        <dbReference type="ChEBI" id="CHEBI:456215"/>
        <dbReference type="EC" id="6.3.5.4"/>
    </reaction>
</comment>
<dbReference type="PANTHER" id="PTHR43284">
    <property type="entry name" value="ASPARAGINE SYNTHETASE (GLUTAMINE-HYDROLYZING)"/>
    <property type="match status" value="1"/>
</dbReference>
<dbReference type="GO" id="GO:0006529">
    <property type="term" value="P:asparagine biosynthetic process"/>
    <property type="evidence" value="ECO:0007669"/>
    <property type="project" value="UniProtKB-KW"/>
</dbReference>